<evidence type="ECO:0000313" key="3">
    <source>
        <dbReference type="Proteomes" id="UP001364764"/>
    </source>
</evidence>
<accession>A0ABD8ASV2</accession>
<proteinExistence type="predicted"/>
<protein>
    <recommendedName>
        <fullName evidence="4">Bypass of forespore C C-terminal domain-containing protein</fullName>
    </recommendedName>
</protein>
<evidence type="ECO:0008006" key="4">
    <source>
        <dbReference type="Google" id="ProtNLM"/>
    </source>
</evidence>
<dbReference type="EMBL" id="CP145892">
    <property type="protein sequence ID" value="WWP20483.1"/>
    <property type="molecule type" value="Genomic_DNA"/>
</dbReference>
<dbReference type="GeneID" id="93479683"/>
<dbReference type="Proteomes" id="UP001364764">
    <property type="component" value="Chromosome"/>
</dbReference>
<name>A0ABD8ASV2_PAEAM</name>
<evidence type="ECO:0000313" key="2">
    <source>
        <dbReference type="EMBL" id="WWP20483.1"/>
    </source>
</evidence>
<dbReference type="RefSeq" id="WP_036612263.1">
    <property type="nucleotide sequence ID" value="NZ_CP145892.1"/>
</dbReference>
<reference evidence="2 3" key="1">
    <citation type="submission" date="2024-02" db="EMBL/GenBank/DDBJ databases">
        <title>Complete sequences of two Paenibacillus sp. strains and one Lysinibacillus strain isolated from the environment on STAA medium highlight biotechnological potential.</title>
        <authorList>
            <person name="Attere S.A."/>
            <person name="Piche L.C."/>
            <person name="Intertaglia L."/>
            <person name="Lami R."/>
            <person name="Charette S.J."/>
            <person name="Vincent A.T."/>
        </authorList>
    </citation>
    <scope>NUCLEOTIDE SEQUENCE [LARGE SCALE GENOMIC DNA]</scope>
    <source>
        <strain evidence="2 3">Y5S-7</strain>
    </source>
</reference>
<organism evidence="2 3">
    <name type="scientific">Paenibacillus amylolyticus</name>
    <dbReference type="NCBI Taxonomy" id="1451"/>
    <lineage>
        <taxon>Bacteria</taxon>
        <taxon>Bacillati</taxon>
        <taxon>Bacillota</taxon>
        <taxon>Bacilli</taxon>
        <taxon>Bacillales</taxon>
        <taxon>Paenibacillaceae</taxon>
        <taxon>Paenibacillus</taxon>
    </lineage>
</organism>
<keyword evidence="1" id="KW-1133">Transmembrane helix</keyword>
<dbReference type="AlphaFoldDB" id="A0ABD8ASV2"/>
<keyword evidence="1" id="KW-0812">Transmembrane</keyword>
<sequence length="208" mass="23704">MLINHKKKWITGFAIVLGLFAAYYFFIFNSYKSGIVDVDSTYISYDNADSLVSSAELVVIASPVADFDDREHDVTTYLTGAVQDFSTKTELRVENILKGDWNEEFLTVIEPVSYVQSLDGKQKITRDGYVEMQKGHTYIIALKKNTFGDYSIINRENGVFDLNDKISTPNSFSAEQNNTSDIISVEGENEELFEHERIKNEILDMFNM</sequence>
<feature type="transmembrane region" description="Helical" evidence="1">
    <location>
        <begin position="9"/>
        <end position="28"/>
    </location>
</feature>
<evidence type="ECO:0000256" key="1">
    <source>
        <dbReference type="SAM" id="Phobius"/>
    </source>
</evidence>
<keyword evidence="1" id="KW-0472">Membrane</keyword>
<gene>
    <name evidence="2" type="ORF">V6668_29420</name>
</gene>